<name>A0A3P1V7K9_9STRE</name>
<evidence type="ECO:0000313" key="2">
    <source>
        <dbReference type="Proteomes" id="UP000281771"/>
    </source>
</evidence>
<evidence type="ECO:0000313" key="1">
    <source>
        <dbReference type="EMBL" id="RRD29490.1"/>
    </source>
</evidence>
<protein>
    <submittedName>
        <fullName evidence="1">Uncharacterized protein</fullName>
    </submittedName>
</protein>
<accession>A0A3P1V7K9</accession>
<proteinExistence type="predicted"/>
<keyword evidence="2" id="KW-1185">Reference proteome</keyword>
<sequence length="59" mass="6745">MSNPEKEYALYKGDKLLAIGTKKEIANQLGVKISTIDFYTHPSYAKRTSEEKGRRLIEI</sequence>
<dbReference type="RefSeq" id="WP_124778009.1">
    <property type="nucleotide sequence ID" value="NZ_RQZA01000016.1"/>
</dbReference>
<dbReference type="EMBL" id="RQZA01000016">
    <property type="protein sequence ID" value="RRD29490.1"/>
    <property type="molecule type" value="Genomic_DNA"/>
</dbReference>
<comment type="caution">
    <text evidence="1">The sequence shown here is derived from an EMBL/GenBank/DDBJ whole genome shotgun (WGS) entry which is preliminary data.</text>
</comment>
<dbReference type="Proteomes" id="UP000281771">
    <property type="component" value="Unassembled WGS sequence"/>
</dbReference>
<organism evidence="1 2">
    <name type="scientific">Streptococcus minor</name>
    <dbReference type="NCBI Taxonomy" id="229549"/>
    <lineage>
        <taxon>Bacteria</taxon>
        <taxon>Bacillati</taxon>
        <taxon>Bacillota</taxon>
        <taxon>Bacilli</taxon>
        <taxon>Lactobacillales</taxon>
        <taxon>Streptococcaceae</taxon>
        <taxon>Streptococcus</taxon>
    </lineage>
</organism>
<dbReference type="AlphaFoldDB" id="A0A3P1V7K9"/>
<reference evidence="1 2" key="1">
    <citation type="submission" date="2018-11" db="EMBL/GenBank/DDBJ databases">
        <title>Genomes From Bacteria Associated with the Canine Oral Cavity: a Test Case for Automated Genome-Based Taxonomic Assignment.</title>
        <authorList>
            <person name="Coil D.A."/>
            <person name="Jospin G."/>
            <person name="Darling A.E."/>
            <person name="Wallis C."/>
            <person name="Davis I.J."/>
            <person name="Harris S."/>
            <person name="Eisen J.A."/>
            <person name="Holcombe L.J."/>
            <person name="O'Flynn C."/>
        </authorList>
    </citation>
    <scope>NUCLEOTIDE SEQUENCE [LARGE SCALE GENOMIC DNA]</scope>
    <source>
        <strain evidence="1 2">OH4621_COT-116</strain>
    </source>
</reference>
<gene>
    <name evidence="1" type="ORF">EII38_09620</name>
</gene>